<protein>
    <submittedName>
        <fullName evidence="2">Uncharacterized protein</fullName>
    </submittedName>
</protein>
<keyword evidence="3" id="KW-1185">Reference proteome</keyword>
<sequence>MPFHPPLSLSLSLFHSKPESLTSPSSPLHTSPPQQQQLHTMLDPTRQRDNLRLTNHIHVSGDGALDYSSRARKTAESYANYRATAQTNICDFRSKTNADEDSGVCTPPLWQSSPPGSPQRHPSGGGGNHYRSLSPSSRTQAIARGQMELMEMVRNMPETCYELSLKDLVELPRARQELNTMAVIQRDGGAKRQHNNRRADGSNNKGQMMGRSGSIDNGGFLLKMVFPIPWGSSKKKKDNTGNNFSKVSPRPSMDGPANAGVEKEWWKKRNFVSGDSESVDSSLNAGSMKSSSSSSSRCNSSSRSKRHGSGGCCSFLWTNKIESRK</sequence>
<evidence type="ECO:0000313" key="3">
    <source>
        <dbReference type="Proteomes" id="UP001634007"/>
    </source>
</evidence>
<feature type="region of interest" description="Disordered" evidence="1">
    <location>
        <begin position="274"/>
        <end position="325"/>
    </location>
</feature>
<organism evidence="2 3">
    <name type="scientific">Eucalyptus globulus</name>
    <name type="common">Tasmanian blue gum</name>
    <dbReference type="NCBI Taxonomy" id="34317"/>
    <lineage>
        <taxon>Eukaryota</taxon>
        <taxon>Viridiplantae</taxon>
        <taxon>Streptophyta</taxon>
        <taxon>Embryophyta</taxon>
        <taxon>Tracheophyta</taxon>
        <taxon>Spermatophyta</taxon>
        <taxon>Magnoliopsida</taxon>
        <taxon>eudicotyledons</taxon>
        <taxon>Gunneridae</taxon>
        <taxon>Pentapetalae</taxon>
        <taxon>rosids</taxon>
        <taxon>malvids</taxon>
        <taxon>Myrtales</taxon>
        <taxon>Myrtaceae</taxon>
        <taxon>Myrtoideae</taxon>
        <taxon>Eucalypteae</taxon>
        <taxon>Eucalyptus</taxon>
    </lineage>
</organism>
<proteinExistence type="predicted"/>
<dbReference type="PANTHER" id="PTHR34193:SF1">
    <property type="entry name" value="EXPRESSED PROTEIN"/>
    <property type="match status" value="1"/>
</dbReference>
<feature type="region of interest" description="Disordered" evidence="1">
    <location>
        <begin position="231"/>
        <end position="260"/>
    </location>
</feature>
<name>A0ABD3KCB3_EUCGL</name>
<reference evidence="2 3" key="1">
    <citation type="submission" date="2024-11" db="EMBL/GenBank/DDBJ databases">
        <title>Chromosome-level genome assembly of Eucalyptus globulus Labill. provides insights into its genome evolution.</title>
        <authorList>
            <person name="Li X."/>
        </authorList>
    </citation>
    <scope>NUCLEOTIDE SEQUENCE [LARGE SCALE GENOMIC DNA]</scope>
    <source>
        <strain evidence="2">CL2024</strain>
        <tissue evidence="2">Fresh tender leaves</tissue>
    </source>
</reference>
<dbReference type="AlphaFoldDB" id="A0ABD3KCB3"/>
<dbReference type="Proteomes" id="UP001634007">
    <property type="component" value="Unassembled WGS sequence"/>
</dbReference>
<feature type="region of interest" description="Disordered" evidence="1">
    <location>
        <begin position="98"/>
        <end position="139"/>
    </location>
</feature>
<dbReference type="EMBL" id="JBJKBG010000006">
    <property type="protein sequence ID" value="KAL3735576.1"/>
    <property type="molecule type" value="Genomic_DNA"/>
</dbReference>
<evidence type="ECO:0000313" key="2">
    <source>
        <dbReference type="EMBL" id="KAL3735576.1"/>
    </source>
</evidence>
<accession>A0ABD3KCB3</accession>
<gene>
    <name evidence="2" type="ORF">ACJRO7_024661</name>
</gene>
<comment type="caution">
    <text evidence="2">The sequence shown here is derived from an EMBL/GenBank/DDBJ whole genome shotgun (WGS) entry which is preliminary data.</text>
</comment>
<feature type="compositionally biased region" description="Low complexity" evidence="1">
    <location>
        <begin position="281"/>
        <end position="302"/>
    </location>
</feature>
<feature type="region of interest" description="Disordered" evidence="1">
    <location>
        <begin position="186"/>
        <end position="212"/>
    </location>
</feature>
<dbReference type="PANTHER" id="PTHR34193">
    <property type="entry name" value="OS11G0199801 PROTEIN"/>
    <property type="match status" value="1"/>
</dbReference>
<feature type="region of interest" description="Disordered" evidence="1">
    <location>
        <begin position="16"/>
        <end position="39"/>
    </location>
</feature>
<evidence type="ECO:0000256" key="1">
    <source>
        <dbReference type="SAM" id="MobiDB-lite"/>
    </source>
</evidence>